<protein>
    <submittedName>
        <fullName evidence="1">Uncharacterized protein</fullName>
    </submittedName>
</protein>
<proteinExistence type="predicted"/>
<accession>A0A0F8YG95</accession>
<evidence type="ECO:0000313" key="1">
    <source>
        <dbReference type="EMBL" id="KKK80402.1"/>
    </source>
</evidence>
<dbReference type="EMBL" id="LAZR01053596">
    <property type="protein sequence ID" value="KKK80402.1"/>
    <property type="molecule type" value="Genomic_DNA"/>
</dbReference>
<name>A0A0F8YG95_9ZZZZ</name>
<sequence>MTDATHKMFLVIQSIAEKHGVDYDIDTESMKMLMNFIKSTRFMGEEGVEMMIIAFLVAYDRGAKNHWRVQGT</sequence>
<dbReference type="AlphaFoldDB" id="A0A0F8YG95"/>
<organism evidence="1">
    <name type="scientific">marine sediment metagenome</name>
    <dbReference type="NCBI Taxonomy" id="412755"/>
    <lineage>
        <taxon>unclassified sequences</taxon>
        <taxon>metagenomes</taxon>
        <taxon>ecological metagenomes</taxon>
    </lineage>
</organism>
<comment type="caution">
    <text evidence="1">The sequence shown here is derived from an EMBL/GenBank/DDBJ whole genome shotgun (WGS) entry which is preliminary data.</text>
</comment>
<reference evidence="1" key="1">
    <citation type="journal article" date="2015" name="Nature">
        <title>Complex archaea that bridge the gap between prokaryotes and eukaryotes.</title>
        <authorList>
            <person name="Spang A."/>
            <person name="Saw J.H."/>
            <person name="Jorgensen S.L."/>
            <person name="Zaremba-Niedzwiedzka K."/>
            <person name="Martijn J."/>
            <person name="Lind A.E."/>
            <person name="van Eijk R."/>
            <person name="Schleper C."/>
            <person name="Guy L."/>
            <person name="Ettema T.J."/>
        </authorList>
    </citation>
    <scope>NUCLEOTIDE SEQUENCE</scope>
</reference>
<gene>
    <name evidence="1" type="ORF">LCGC14_2823830</name>
</gene>